<accession>A0A0F9SGL9</accession>
<dbReference type="EMBL" id="LAZR01000508">
    <property type="protein sequence ID" value="KKN66209.1"/>
    <property type="molecule type" value="Genomic_DNA"/>
</dbReference>
<sequence length="179" mass="20635">MTPVDQNSDLSVKRINLKKSDKPYLDDIISSRNSLEEIPSIEDFSAFKSWILNRLESIENIIDKYKHTTYLVSVRKEKLPSKKQKTNIDELKELEKVPVDITNILYENKDESGNLKVQNIMIIENLLVSKGYDPVFIADASTIYHVDYDSWFKKLVDNKTIIQQVAGKEADVLVLQMAK</sequence>
<organism evidence="1">
    <name type="scientific">marine sediment metagenome</name>
    <dbReference type="NCBI Taxonomy" id="412755"/>
    <lineage>
        <taxon>unclassified sequences</taxon>
        <taxon>metagenomes</taxon>
        <taxon>ecological metagenomes</taxon>
    </lineage>
</organism>
<dbReference type="AlphaFoldDB" id="A0A0F9SGL9"/>
<name>A0A0F9SGL9_9ZZZZ</name>
<proteinExistence type="predicted"/>
<evidence type="ECO:0000313" key="1">
    <source>
        <dbReference type="EMBL" id="KKN66209.1"/>
    </source>
</evidence>
<protein>
    <submittedName>
        <fullName evidence="1">Uncharacterized protein</fullName>
    </submittedName>
</protein>
<gene>
    <name evidence="1" type="ORF">LCGC14_0474090</name>
</gene>
<comment type="caution">
    <text evidence="1">The sequence shown here is derived from an EMBL/GenBank/DDBJ whole genome shotgun (WGS) entry which is preliminary data.</text>
</comment>
<reference evidence="1" key="1">
    <citation type="journal article" date="2015" name="Nature">
        <title>Complex archaea that bridge the gap between prokaryotes and eukaryotes.</title>
        <authorList>
            <person name="Spang A."/>
            <person name="Saw J.H."/>
            <person name="Jorgensen S.L."/>
            <person name="Zaremba-Niedzwiedzka K."/>
            <person name="Martijn J."/>
            <person name="Lind A.E."/>
            <person name="van Eijk R."/>
            <person name="Schleper C."/>
            <person name="Guy L."/>
            <person name="Ettema T.J."/>
        </authorList>
    </citation>
    <scope>NUCLEOTIDE SEQUENCE</scope>
</reference>